<reference evidence="3" key="1">
    <citation type="submission" date="2013-09" db="EMBL/GenBank/DDBJ databases">
        <title>The Genome Sequence of Anopheles maculatus species B.</title>
        <authorList>
            <consortium name="The Broad Institute Genomics Platform"/>
            <person name="Neafsey D.E."/>
            <person name="Besansky N."/>
            <person name="Howell P."/>
            <person name="Walton C."/>
            <person name="Young S.K."/>
            <person name="Zeng Q."/>
            <person name="Gargeya S."/>
            <person name="Fitzgerald M."/>
            <person name="Haas B."/>
            <person name="Abouelleil A."/>
            <person name="Allen A.W."/>
            <person name="Alvarado L."/>
            <person name="Arachchi H.M."/>
            <person name="Berlin A.M."/>
            <person name="Chapman S.B."/>
            <person name="Gainer-Dewar J."/>
            <person name="Goldberg J."/>
            <person name="Griggs A."/>
            <person name="Gujja S."/>
            <person name="Hansen M."/>
            <person name="Howarth C."/>
            <person name="Imamovic A."/>
            <person name="Ireland A."/>
            <person name="Larimer J."/>
            <person name="McCowan C."/>
            <person name="Murphy C."/>
            <person name="Pearson M."/>
            <person name="Poon T.W."/>
            <person name="Priest M."/>
            <person name="Roberts A."/>
            <person name="Saif S."/>
            <person name="Shea T."/>
            <person name="Sisk P."/>
            <person name="Sykes S."/>
            <person name="Wortman J."/>
            <person name="Nusbaum C."/>
            <person name="Birren B."/>
        </authorList>
    </citation>
    <scope>NUCLEOTIDE SEQUENCE [LARGE SCALE GENOMIC DNA]</scope>
    <source>
        <strain evidence="3">maculatus3</strain>
    </source>
</reference>
<keyword evidence="1" id="KW-0732">Signal</keyword>
<proteinExistence type="predicted"/>
<accession>A0A182S5J1</accession>
<feature type="chain" id="PRO_5008135421" description="Secreted protein" evidence="1">
    <location>
        <begin position="24"/>
        <end position="125"/>
    </location>
</feature>
<reference evidence="2" key="2">
    <citation type="submission" date="2020-05" db="UniProtKB">
        <authorList>
            <consortium name="EnsemblMetazoa"/>
        </authorList>
    </citation>
    <scope>IDENTIFICATION</scope>
    <source>
        <strain evidence="2">maculatus3</strain>
    </source>
</reference>
<dbReference type="EnsemblMetazoa" id="AMAM000071-RA">
    <property type="protein sequence ID" value="AMAM000071-PA"/>
    <property type="gene ID" value="AMAM000071"/>
</dbReference>
<evidence type="ECO:0000256" key="1">
    <source>
        <dbReference type="SAM" id="SignalP"/>
    </source>
</evidence>
<dbReference type="VEuPathDB" id="VectorBase:AMAM000071"/>
<name>A0A182S5J1_9DIPT</name>
<keyword evidence="3" id="KW-1185">Reference proteome</keyword>
<sequence length="125" mass="13711">MMLTVSILALAVLLSEQAPAVFCGPTANDTSAGSNPWGRVYGPAAEDDRFYTLDYSHTTLRPRARASKSGWHREPRFISFETKDNSIEVEIDFAIPFLSIPIQKTMNGVMSSVLKVSIVLDSNSS</sequence>
<dbReference type="AlphaFoldDB" id="A0A182S5J1"/>
<organism evidence="2 3">
    <name type="scientific">Anopheles maculatus</name>
    <dbReference type="NCBI Taxonomy" id="74869"/>
    <lineage>
        <taxon>Eukaryota</taxon>
        <taxon>Metazoa</taxon>
        <taxon>Ecdysozoa</taxon>
        <taxon>Arthropoda</taxon>
        <taxon>Hexapoda</taxon>
        <taxon>Insecta</taxon>
        <taxon>Pterygota</taxon>
        <taxon>Neoptera</taxon>
        <taxon>Endopterygota</taxon>
        <taxon>Diptera</taxon>
        <taxon>Nematocera</taxon>
        <taxon>Culicoidea</taxon>
        <taxon>Culicidae</taxon>
        <taxon>Anophelinae</taxon>
        <taxon>Anopheles</taxon>
        <taxon>Anopheles maculatus group</taxon>
    </lineage>
</organism>
<feature type="signal peptide" evidence="1">
    <location>
        <begin position="1"/>
        <end position="23"/>
    </location>
</feature>
<evidence type="ECO:0000313" key="2">
    <source>
        <dbReference type="EnsemblMetazoa" id="AMAM000071-PA"/>
    </source>
</evidence>
<evidence type="ECO:0008006" key="4">
    <source>
        <dbReference type="Google" id="ProtNLM"/>
    </source>
</evidence>
<dbReference type="Proteomes" id="UP000075901">
    <property type="component" value="Unassembled WGS sequence"/>
</dbReference>
<protein>
    <recommendedName>
        <fullName evidence="4">Secreted protein</fullName>
    </recommendedName>
</protein>
<evidence type="ECO:0000313" key="3">
    <source>
        <dbReference type="Proteomes" id="UP000075901"/>
    </source>
</evidence>